<reference evidence="16 17" key="1">
    <citation type="submission" date="2017-06" db="EMBL/GenBank/DDBJ databases">
        <title>the draft geome sequence of Illustriluteabacillus marina B3227.</title>
        <authorList>
            <person name="He R.-H."/>
            <person name="Du Z.-J."/>
        </authorList>
    </citation>
    <scope>NUCLEOTIDE SEQUENCE [LARGE SCALE GENOMIC DNA]</scope>
    <source>
        <strain evidence="16 17">B3227</strain>
    </source>
</reference>
<feature type="transmembrane region" description="Helical" evidence="14">
    <location>
        <begin position="611"/>
        <end position="630"/>
    </location>
</feature>
<dbReference type="PANTHER" id="PTHR43079">
    <property type="entry name" value="PROBABLE CADMIUM/ZINC-TRANSPORTING ATPASE HMA1"/>
    <property type="match status" value="1"/>
</dbReference>
<keyword evidence="3" id="KW-0813">Transport</keyword>
<name>A0A2I0QQT2_9BACI</name>
<dbReference type="NCBIfam" id="TIGR01525">
    <property type="entry name" value="ATPase-IB_hvy"/>
    <property type="match status" value="1"/>
</dbReference>
<evidence type="ECO:0000256" key="8">
    <source>
        <dbReference type="ARBA" id="ARBA00022840"/>
    </source>
</evidence>
<dbReference type="PANTHER" id="PTHR43079:SF1">
    <property type="entry name" value="CADMIUM_ZINC-TRANSPORTING ATPASE HMA1, CHLOROPLASTIC-RELATED"/>
    <property type="match status" value="1"/>
</dbReference>
<keyword evidence="14" id="KW-1003">Cell membrane</keyword>
<dbReference type="NCBIfam" id="TIGR01512">
    <property type="entry name" value="ATPase-IB2_Cd"/>
    <property type="match status" value="1"/>
</dbReference>
<dbReference type="GO" id="GO:0046872">
    <property type="term" value="F:metal ion binding"/>
    <property type="evidence" value="ECO:0007669"/>
    <property type="project" value="UniProtKB-KW"/>
</dbReference>
<evidence type="ECO:0000313" key="16">
    <source>
        <dbReference type="EMBL" id="PKR76686.1"/>
    </source>
</evidence>
<evidence type="ECO:0000256" key="10">
    <source>
        <dbReference type="ARBA" id="ARBA00022967"/>
    </source>
</evidence>
<dbReference type="PRINTS" id="PR00941">
    <property type="entry name" value="CDATPASE"/>
</dbReference>
<accession>A0A2I0QQT2</accession>
<dbReference type="InterPro" id="IPR023298">
    <property type="entry name" value="ATPase_P-typ_TM_dom_sf"/>
</dbReference>
<comment type="similarity">
    <text evidence="2 14">Belongs to the cation transport ATPase (P-type) (TC 3.A.3) family. Type IB subfamily.</text>
</comment>
<feature type="transmembrane region" description="Helical" evidence="14">
    <location>
        <begin position="268"/>
        <end position="287"/>
    </location>
</feature>
<dbReference type="SUPFAM" id="SSF56784">
    <property type="entry name" value="HAD-like"/>
    <property type="match status" value="1"/>
</dbReference>
<keyword evidence="9" id="KW-0460">Magnesium</keyword>
<keyword evidence="13 14" id="KW-0472">Membrane</keyword>
<dbReference type="PROSITE" id="PS01229">
    <property type="entry name" value="COF_2"/>
    <property type="match status" value="1"/>
</dbReference>
<dbReference type="Proteomes" id="UP000243524">
    <property type="component" value="Unassembled WGS sequence"/>
</dbReference>
<keyword evidence="8 14" id="KW-0067">ATP-binding</keyword>
<feature type="domain" description="P-type ATPase A" evidence="15">
    <location>
        <begin position="147"/>
        <end position="248"/>
    </location>
</feature>
<comment type="caution">
    <text evidence="16">The sequence shown here is derived from an EMBL/GenBank/DDBJ whole genome shotgun (WGS) entry which is preliminary data.</text>
</comment>
<dbReference type="FunFam" id="2.70.150.10:FF:000002">
    <property type="entry name" value="Copper-transporting ATPase 1, putative"/>
    <property type="match status" value="1"/>
</dbReference>
<evidence type="ECO:0000256" key="1">
    <source>
        <dbReference type="ARBA" id="ARBA00004651"/>
    </source>
</evidence>
<organism evidence="16 17">
    <name type="scientific">Halalkalibacillus sediminis</name>
    <dbReference type="NCBI Taxonomy" id="2018042"/>
    <lineage>
        <taxon>Bacteria</taxon>
        <taxon>Bacillati</taxon>
        <taxon>Bacillota</taxon>
        <taxon>Bacilli</taxon>
        <taxon>Bacillales</taxon>
        <taxon>Bacillaceae</taxon>
        <taxon>Halalkalibacillus</taxon>
    </lineage>
</organism>
<evidence type="ECO:0000256" key="14">
    <source>
        <dbReference type="RuleBase" id="RU362081"/>
    </source>
</evidence>
<dbReference type="InterPro" id="IPR044492">
    <property type="entry name" value="P_typ_ATPase_HD_dom"/>
</dbReference>
<dbReference type="Gene3D" id="3.40.50.1000">
    <property type="entry name" value="HAD superfamily/HAD-like"/>
    <property type="match status" value="1"/>
</dbReference>
<dbReference type="SFLD" id="SFLDG00002">
    <property type="entry name" value="C1.7:_P-type_atpase_like"/>
    <property type="match status" value="1"/>
</dbReference>
<keyword evidence="10" id="KW-1278">Translocase</keyword>
<feature type="transmembrane region" description="Helical" evidence="14">
    <location>
        <begin position="93"/>
        <end position="110"/>
    </location>
</feature>
<sequence>MNNATILLINQSFGGSHMNSIAATQSRVGLLHKFQTHREIIFSIIGGLFLLFAFIADRNEATFVTLVLYLLSYGIAGYSKAKEGLLDLVQNRSLNVEILMIIAALGAASIGYFHEGAILIFIFSLSGALETYSLQKSERDLSKLIQLAPEEAHRYNEDGSLMTIPVDELRIGDRILIKNGERVPADGIVRNGTSAIDESAITGESLPVDKAAGDEVFNGTMNGNGSIIVEVKKDNQDSLFQKMIRLVQEAKSSRPPSQQLIEKIEGPYVMTVLIVVALMLTIPPFIFGTDFEQTFYRAMVLLVVASPCAVVASIMPALLSGISASAKRGVLVKGGIHLEQFAKAKAVAFDKTGTITKGKPVVTDFIVTEGHQEEDILDHLVTVEKQSSHPLAQAIVNYGETRSISGQQTITHTQDVTGHGVKAVINQHEWYIGNLGLMKKMGETDIIPEKIDAKRKVLQNEGKTVMYVGYNGDIVGLIAVKDQIRPEAKALIAELNKKGVKTIMITGDNEQTAQTISKEAGLSEWVSECLPEQKVSEVEKLTKKYDVVAMVGDGVNDAPAIAKAHIGIAMGSGTDVAIETADLVLTNNQLKNIASTFKLSRKLNRIIKQNLIFSVAVILILIVTNFMQQLTLPLGVIGHEGSTILVILNGLRLLKN</sequence>
<feature type="transmembrane region" description="Helical" evidence="14">
    <location>
        <begin position="62"/>
        <end position="81"/>
    </location>
</feature>
<evidence type="ECO:0000256" key="9">
    <source>
        <dbReference type="ARBA" id="ARBA00022842"/>
    </source>
</evidence>
<evidence type="ECO:0000256" key="12">
    <source>
        <dbReference type="ARBA" id="ARBA00023065"/>
    </source>
</evidence>
<evidence type="ECO:0000256" key="3">
    <source>
        <dbReference type="ARBA" id="ARBA00022448"/>
    </source>
</evidence>
<dbReference type="Pfam" id="PF00702">
    <property type="entry name" value="Hydrolase"/>
    <property type="match status" value="1"/>
</dbReference>
<protein>
    <submittedName>
        <fullName evidence="16">Cadmium-translocating P-type ATPase</fullName>
    </submittedName>
</protein>
<dbReference type="InterPro" id="IPR023299">
    <property type="entry name" value="ATPase_P-typ_cyto_dom_N"/>
</dbReference>
<evidence type="ECO:0000256" key="2">
    <source>
        <dbReference type="ARBA" id="ARBA00006024"/>
    </source>
</evidence>
<evidence type="ECO:0000259" key="15">
    <source>
        <dbReference type="Pfam" id="PF00122"/>
    </source>
</evidence>
<evidence type="ECO:0000256" key="13">
    <source>
        <dbReference type="ARBA" id="ARBA00023136"/>
    </source>
</evidence>
<feature type="transmembrane region" description="Helical" evidence="14">
    <location>
        <begin position="299"/>
        <end position="319"/>
    </location>
</feature>
<dbReference type="SFLD" id="SFLDS00003">
    <property type="entry name" value="Haloacid_Dehalogenase"/>
    <property type="match status" value="1"/>
</dbReference>
<dbReference type="SUPFAM" id="SSF81665">
    <property type="entry name" value="Calcium ATPase, transmembrane domain M"/>
    <property type="match status" value="1"/>
</dbReference>
<dbReference type="OrthoDB" id="9813266at2"/>
<keyword evidence="12" id="KW-0406">Ion transport</keyword>
<keyword evidence="17" id="KW-1185">Reference proteome</keyword>
<dbReference type="SUPFAM" id="SSF81653">
    <property type="entry name" value="Calcium ATPase, transduction domain A"/>
    <property type="match status" value="1"/>
</dbReference>
<dbReference type="InterPro" id="IPR059000">
    <property type="entry name" value="ATPase_P-type_domA"/>
</dbReference>
<dbReference type="InterPro" id="IPR051949">
    <property type="entry name" value="Cation_Transport_ATPase"/>
</dbReference>
<keyword evidence="11 14" id="KW-1133">Transmembrane helix</keyword>
<evidence type="ECO:0000256" key="5">
    <source>
        <dbReference type="ARBA" id="ARBA00022692"/>
    </source>
</evidence>
<feature type="transmembrane region" description="Helical" evidence="14">
    <location>
        <begin position="40"/>
        <end position="56"/>
    </location>
</feature>
<evidence type="ECO:0000256" key="11">
    <source>
        <dbReference type="ARBA" id="ARBA00022989"/>
    </source>
</evidence>
<dbReference type="EMBL" id="PJNH01000004">
    <property type="protein sequence ID" value="PKR76686.1"/>
    <property type="molecule type" value="Genomic_DNA"/>
</dbReference>
<dbReference type="Gene3D" id="3.40.1110.10">
    <property type="entry name" value="Calcium-transporting ATPase, cytoplasmic domain N"/>
    <property type="match status" value="1"/>
</dbReference>
<dbReference type="InterPro" id="IPR023214">
    <property type="entry name" value="HAD_sf"/>
</dbReference>
<keyword evidence="5 14" id="KW-0812">Transmembrane</keyword>
<dbReference type="InterPro" id="IPR008250">
    <property type="entry name" value="ATPase_P-typ_transduc_dom_A_sf"/>
</dbReference>
<gene>
    <name evidence="16" type="primary">cadA</name>
    <name evidence="16" type="ORF">CEY16_12770</name>
</gene>
<evidence type="ECO:0000313" key="17">
    <source>
        <dbReference type="Proteomes" id="UP000243524"/>
    </source>
</evidence>
<keyword evidence="6 14" id="KW-0479">Metal-binding</keyword>
<proteinExistence type="inferred from homology"/>
<evidence type="ECO:0000256" key="4">
    <source>
        <dbReference type="ARBA" id="ARBA00022553"/>
    </source>
</evidence>
<keyword evidence="7 14" id="KW-0547">Nucleotide-binding</keyword>
<dbReference type="GO" id="GO:0016887">
    <property type="term" value="F:ATP hydrolysis activity"/>
    <property type="evidence" value="ECO:0007669"/>
    <property type="project" value="InterPro"/>
</dbReference>
<dbReference type="InterPro" id="IPR027256">
    <property type="entry name" value="P-typ_ATPase_IB"/>
</dbReference>
<dbReference type="GO" id="GO:0005886">
    <property type="term" value="C:plasma membrane"/>
    <property type="evidence" value="ECO:0007669"/>
    <property type="project" value="UniProtKB-SubCell"/>
</dbReference>
<dbReference type="InterPro" id="IPR018303">
    <property type="entry name" value="ATPase_P-typ_P_site"/>
</dbReference>
<evidence type="ECO:0000256" key="7">
    <source>
        <dbReference type="ARBA" id="ARBA00022741"/>
    </source>
</evidence>
<dbReference type="NCBIfam" id="TIGR01494">
    <property type="entry name" value="ATPase_P-type"/>
    <property type="match status" value="1"/>
</dbReference>
<dbReference type="GO" id="GO:0019829">
    <property type="term" value="F:ATPase-coupled monoatomic cation transmembrane transporter activity"/>
    <property type="evidence" value="ECO:0007669"/>
    <property type="project" value="InterPro"/>
</dbReference>
<dbReference type="PROSITE" id="PS00154">
    <property type="entry name" value="ATPASE_E1_E2"/>
    <property type="match status" value="1"/>
</dbReference>
<dbReference type="GO" id="GO:0005524">
    <property type="term" value="F:ATP binding"/>
    <property type="evidence" value="ECO:0007669"/>
    <property type="project" value="UniProtKB-UniRule"/>
</dbReference>
<dbReference type="CDD" id="cd07551">
    <property type="entry name" value="P-type_ATPase_HM_ZosA_PfeT-like"/>
    <property type="match status" value="1"/>
</dbReference>
<dbReference type="AlphaFoldDB" id="A0A2I0QQT2"/>
<dbReference type="InterPro" id="IPR036412">
    <property type="entry name" value="HAD-like_sf"/>
</dbReference>
<dbReference type="PRINTS" id="PR00119">
    <property type="entry name" value="CATATPASE"/>
</dbReference>
<dbReference type="Pfam" id="PF00122">
    <property type="entry name" value="E1-E2_ATPase"/>
    <property type="match status" value="1"/>
</dbReference>
<comment type="subcellular location">
    <subcellularLocation>
        <location evidence="1">Cell membrane</location>
        <topology evidence="1">Multi-pass membrane protein</topology>
    </subcellularLocation>
</comment>
<dbReference type="InterPro" id="IPR001757">
    <property type="entry name" value="P_typ_ATPase"/>
</dbReference>
<keyword evidence="4" id="KW-0597">Phosphoprotein</keyword>
<dbReference type="Gene3D" id="2.70.150.10">
    <property type="entry name" value="Calcium-transporting ATPase, cytoplasmic transduction domain A"/>
    <property type="match status" value="1"/>
</dbReference>
<dbReference type="SFLD" id="SFLDF00027">
    <property type="entry name" value="p-type_atpase"/>
    <property type="match status" value="1"/>
</dbReference>
<evidence type="ECO:0000256" key="6">
    <source>
        <dbReference type="ARBA" id="ARBA00022723"/>
    </source>
</evidence>